<dbReference type="Proteomes" id="UP000565711">
    <property type="component" value="Unassembled WGS sequence"/>
</dbReference>
<gene>
    <name evidence="2" type="ORF">HGA08_24280</name>
</gene>
<dbReference type="RefSeq" id="WP_067881225.1">
    <property type="nucleotide sequence ID" value="NZ_JAAXOP010000017.1"/>
</dbReference>
<feature type="transmembrane region" description="Helical" evidence="1">
    <location>
        <begin position="110"/>
        <end position="130"/>
    </location>
</feature>
<organism evidence="2 3">
    <name type="scientific">Nocardia vermiculata</name>
    <dbReference type="NCBI Taxonomy" id="257274"/>
    <lineage>
        <taxon>Bacteria</taxon>
        <taxon>Bacillati</taxon>
        <taxon>Actinomycetota</taxon>
        <taxon>Actinomycetes</taxon>
        <taxon>Mycobacteriales</taxon>
        <taxon>Nocardiaceae</taxon>
        <taxon>Nocardia</taxon>
    </lineage>
</organism>
<keyword evidence="1" id="KW-0812">Transmembrane</keyword>
<keyword evidence="3" id="KW-1185">Reference proteome</keyword>
<dbReference type="NCBIfam" id="NF038065">
    <property type="entry name" value="Pr6Pr"/>
    <property type="match status" value="1"/>
</dbReference>
<keyword evidence="1" id="KW-0472">Membrane</keyword>
<protein>
    <submittedName>
        <fullName evidence="2">Pr6Pr family membrane protein</fullName>
    </submittedName>
</protein>
<feature type="transmembrane region" description="Helical" evidence="1">
    <location>
        <begin position="12"/>
        <end position="32"/>
    </location>
</feature>
<evidence type="ECO:0000313" key="3">
    <source>
        <dbReference type="Proteomes" id="UP000565711"/>
    </source>
</evidence>
<sequence length="210" mass="22991">MIARAGTPMWIRIARIAFGLFGAVALVWVPVHDVSAGTFVPETFFSYFTVESNLLGVVVLLIGGLLDPVSPRWQLVRGAVTLYLLITGVVYALLLAGADVSLDDRWVNDTLHRVMPVVLVVDWVLIPAGLRISARLIGGWLIYPVVFCGYSLVRGAFVDWYPYPFLDPRGQGYVSLLLGVVILAVFFALMAVAVAWVGSPRRLRSTTTTV</sequence>
<evidence type="ECO:0000256" key="1">
    <source>
        <dbReference type="SAM" id="Phobius"/>
    </source>
</evidence>
<feature type="transmembrane region" description="Helical" evidence="1">
    <location>
        <begin position="137"/>
        <end position="153"/>
    </location>
</feature>
<accession>A0A846Y5Z5</accession>
<comment type="caution">
    <text evidence="2">The sequence shown here is derived from an EMBL/GenBank/DDBJ whole genome shotgun (WGS) entry which is preliminary data.</text>
</comment>
<feature type="transmembrane region" description="Helical" evidence="1">
    <location>
        <begin position="173"/>
        <end position="197"/>
    </location>
</feature>
<reference evidence="2 3" key="1">
    <citation type="submission" date="2020-04" db="EMBL/GenBank/DDBJ databases">
        <title>MicrobeNet Type strains.</title>
        <authorList>
            <person name="Nicholson A.C."/>
        </authorList>
    </citation>
    <scope>NUCLEOTIDE SEQUENCE [LARGE SCALE GENOMIC DNA]</scope>
    <source>
        <strain evidence="2 3">JCM 12354</strain>
    </source>
</reference>
<keyword evidence="1" id="KW-1133">Transmembrane helix</keyword>
<feature type="transmembrane region" description="Helical" evidence="1">
    <location>
        <begin position="44"/>
        <end position="66"/>
    </location>
</feature>
<dbReference type="AlphaFoldDB" id="A0A846Y5Z5"/>
<dbReference type="InterPro" id="IPR049713">
    <property type="entry name" value="Pr6Pr-like"/>
</dbReference>
<proteinExistence type="predicted"/>
<name>A0A846Y5Z5_9NOCA</name>
<evidence type="ECO:0000313" key="2">
    <source>
        <dbReference type="EMBL" id="NKY53320.1"/>
    </source>
</evidence>
<dbReference type="EMBL" id="JAAXOP010000017">
    <property type="protein sequence ID" value="NKY53320.1"/>
    <property type="molecule type" value="Genomic_DNA"/>
</dbReference>
<feature type="transmembrane region" description="Helical" evidence="1">
    <location>
        <begin position="78"/>
        <end position="98"/>
    </location>
</feature>